<gene>
    <name evidence="2" type="ORF">M9Y10_043565</name>
</gene>
<feature type="transmembrane region" description="Helical" evidence="1">
    <location>
        <begin position="421"/>
        <end position="441"/>
    </location>
</feature>
<keyword evidence="3" id="KW-1185">Reference proteome</keyword>
<name>A0ABR2K020_9EUKA</name>
<keyword evidence="1" id="KW-0812">Transmembrane</keyword>
<keyword evidence="1" id="KW-1133">Transmembrane helix</keyword>
<keyword evidence="1" id="KW-0472">Membrane</keyword>
<evidence type="ECO:0000256" key="1">
    <source>
        <dbReference type="SAM" id="Phobius"/>
    </source>
</evidence>
<evidence type="ECO:0000313" key="2">
    <source>
        <dbReference type="EMBL" id="KAK8884455.1"/>
    </source>
</evidence>
<organism evidence="2 3">
    <name type="scientific">Tritrichomonas musculus</name>
    <dbReference type="NCBI Taxonomy" id="1915356"/>
    <lineage>
        <taxon>Eukaryota</taxon>
        <taxon>Metamonada</taxon>
        <taxon>Parabasalia</taxon>
        <taxon>Tritrichomonadida</taxon>
        <taxon>Tritrichomonadidae</taxon>
        <taxon>Tritrichomonas</taxon>
    </lineage>
</organism>
<proteinExistence type="predicted"/>
<dbReference type="EMBL" id="JAPFFF010000008">
    <property type="protein sequence ID" value="KAK8884455.1"/>
    <property type="molecule type" value="Genomic_DNA"/>
</dbReference>
<dbReference type="Proteomes" id="UP001470230">
    <property type="component" value="Unassembled WGS sequence"/>
</dbReference>
<sequence length="443" mass="52235">MTEITDISQNKLEDYLSSTDFYIKLQQSDQELINCLFDNFQKIINYTFNDQKADSLISIKCLSFLLTRNIKIHNRLLQETNIIDFLTNYPLKFDAINHILRTRYAEVLEAFLLPEPYQFNKNVGNNQLFENLISVCDYNSSFETIKKVISEEDQKVIYHLLTIHFIDNVSRYITGIRIINFNSQQILIHLIDCGCENFVAESLTKNALFSSYVYLAFNNQTVSKNFYFIEKIYRYSVKYSKNSNWNSLEIIISSRIDDFRKIVMSTDKWCDTSNISVSIINLILLFHNRFSDKDYDMFLFLINKFFSMPNCSILHLSVLKYFMIMQELGKLNLKILKETFLIKKIIECYKKREQSDDPQFVYFGAIREMSNFITPYIDKENYDDWNTIVVKTNKEINNIIDKNNPLQCRKRSIFSFPNKTISIVLLSVISIIIVLLVSILINI</sequence>
<comment type="caution">
    <text evidence="2">The sequence shown here is derived from an EMBL/GenBank/DDBJ whole genome shotgun (WGS) entry which is preliminary data.</text>
</comment>
<reference evidence="2 3" key="1">
    <citation type="submission" date="2024-04" db="EMBL/GenBank/DDBJ databases">
        <title>Tritrichomonas musculus Genome.</title>
        <authorList>
            <person name="Alves-Ferreira E."/>
            <person name="Grigg M."/>
            <person name="Lorenzi H."/>
            <person name="Galac M."/>
        </authorList>
    </citation>
    <scope>NUCLEOTIDE SEQUENCE [LARGE SCALE GENOMIC DNA]</scope>
    <source>
        <strain evidence="2 3">EAF2021</strain>
    </source>
</reference>
<accession>A0ABR2K020</accession>
<protein>
    <submittedName>
        <fullName evidence="2">Uncharacterized protein</fullName>
    </submittedName>
</protein>
<evidence type="ECO:0000313" key="3">
    <source>
        <dbReference type="Proteomes" id="UP001470230"/>
    </source>
</evidence>